<proteinExistence type="predicted"/>
<evidence type="ECO:0000313" key="1">
    <source>
        <dbReference type="EMBL" id="JAD56079.1"/>
    </source>
</evidence>
<dbReference type="AlphaFoldDB" id="A0A0A9AWI2"/>
<accession>A0A0A9AWI2</accession>
<name>A0A0A9AWI2_ARUDO</name>
<reference evidence="1" key="2">
    <citation type="journal article" date="2015" name="Data Brief">
        <title>Shoot transcriptome of the giant reed, Arundo donax.</title>
        <authorList>
            <person name="Barrero R.A."/>
            <person name="Guerrero F.D."/>
            <person name="Moolhuijzen P."/>
            <person name="Goolsby J.A."/>
            <person name="Tidwell J."/>
            <person name="Bellgard S.E."/>
            <person name="Bellgard M.I."/>
        </authorList>
    </citation>
    <scope>NUCLEOTIDE SEQUENCE</scope>
    <source>
        <tissue evidence="1">Shoot tissue taken approximately 20 cm above the soil surface</tissue>
    </source>
</reference>
<protein>
    <submittedName>
        <fullName evidence="1">Uncharacterized protein</fullName>
    </submittedName>
</protein>
<sequence length="47" mass="5563">MSLQFCIHGVKFEDRSTKTLIHSSYFWTKICASKSKVKRVQILFQKL</sequence>
<dbReference type="EMBL" id="GBRH01241816">
    <property type="protein sequence ID" value="JAD56079.1"/>
    <property type="molecule type" value="Transcribed_RNA"/>
</dbReference>
<organism evidence="1">
    <name type="scientific">Arundo donax</name>
    <name type="common">Giant reed</name>
    <name type="synonym">Donax arundinaceus</name>
    <dbReference type="NCBI Taxonomy" id="35708"/>
    <lineage>
        <taxon>Eukaryota</taxon>
        <taxon>Viridiplantae</taxon>
        <taxon>Streptophyta</taxon>
        <taxon>Embryophyta</taxon>
        <taxon>Tracheophyta</taxon>
        <taxon>Spermatophyta</taxon>
        <taxon>Magnoliopsida</taxon>
        <taxon>Liliopsida</taxon>
        <taxon>Poales</taxon>
        <taxon>Poaceae</taxon>
        <taxon>PACMAD clade</taxon>
        <taxon>Arundinoideae</taxon>
        <taxon>Arundineae</taxon>
        <taxon>Arundo</taxon>
    </lineage>
</organism>
<reference evidence="1" key="1">
    <citation type="submission" date="2014-09" db="EMBL/GenBank/DDBJ databases">
        <authorList>
            <person name="Magalhaes I.L.F."/>
            <person name="Oliveira U."/>
            <person name="Santos F.R."/>
            <person name="Vidigal T.H.D.A."/>
            <person name="Brescovit A.D."/>
            <person name="Santos A.J."/>
        </authorList>
    </citation>
    <scope>NUCLEOTIDE SEQUENCE</scope>
    <source>
        <tissue evidence="1">Shoot tissue taken approximately 20 cm above the soil surface</tissue>
    </source>
</reference>